<keyword evidence="5" id="KW-1185">Reference proteome</keyword>
<evidence type="ECO:0000313" key="4">
    <source>
        <dbReference type="EMBL" id="MBB5159982.1"/>
    </source>
</evidence>
<reference evidence="4 5" key="1">
    <citation type="submission" date="2020-08" db="EMBL/GenBank/DDBJ databases">
        <title>Sequencing the genomes of 1000 actinobacteria strains.</title>
        <authorList>
            <person name="Klenk H.-P."/>
        </authorList>
    </citation>
    <scope>NUCLEOTIDE SEQUENCE [LARGE SCALE GENOMIC DNA]</scope>
    <source>
        <strain evidence="4 5">DSM 45584</strain>
    </source>
</reference>
<dbReference type="Proteomes" id="UP000584374">
    <property type="component" value="Unassembled WGS sequence"/>
</dbReference>
<comment type="cofactor">
    <cofactor evidence="1">
        <name>a divalent metal cation</name>
        <dbReference type="ChEBI" id="CHEBI:60240"/>
    </cofactor>
</comment>
<proteinExistence type="predicted"/>
<gene>
    <name evidence="4" type="ORF">BJ970_007583</name>
</gene>
<feature type="domain" description="DDE Tnp4" evidence="3">
    <location>
        <begin position="128"/>
        <end position="271"/>
    </location>
</feature>
<keyword evidence="2" id="KW-0479">Metal-binding</keyword>
<dbReference type="Pfam" id="PF13359">
    <property type="entry name" value="DDE_Tnp_4"/>
    <property type="match status" value="1"/>
</dbReference>
<dbReference type="EMBL" id="JACHIW010000004">
    <property type="protein sequence ID" value="MBB5159982.1"/>
    <property type="molecule type" value="Genomic_DNA"/>
</dbReference>
<sequence length="279" mass="30976">MITYTATLDVDDELTHYLSRLLAAERRRRLTPRGRRALTPFKQAVLGLRWFLDRTPIPKLARDNNIGRATGYRYIDEVIDVLADQAPDLHEALEDAAAQGAAYVMVDGKLFSTDRLGETTENKNGTLIDRWFSGKHHTQGGNVLMITDPTGFPLWTSPVEPGSVHDSTSAQEHVLGALYWAYSELDLPTLGDGGFQGSGIGVFTPIKHSKSAPKGCPLDIDNKTYNALLRGLRALCERGFALLTQRWRTLQHITASPRKITTIVQAALTLTRHEHGKIH</sequence>
<name>A0A840QBR2_9PSEU</name>
<evidence type="ECO:0000256" key="1">
    <source>
        <dbReference type="ARBA" id="ARBA00001968"/>
    </source>
</evidence>
<comment type="caution">
    <text evidence="4">The sequence shown here is derived from an EMBL/GenBank/DDBJ whole genome shotgun (WGS) entry which is preliminary data.</text>
</comment>
<dbReference type="AlphaFoldDB" id="A0A840QBR2"/>
<dbReference type="InterPro" id="IPR027806">
    <property type="entry name" value="HARBI1_dom"/>
</dbReference>
<accession>A0A840QBR2</accession>
<evidence type="ECO:0000259" key="3">
    <source>
        <dbReference type="Pfam" id="PF13359"/>
    </source>
</evidence>
<protein>
    <recommendedName>
        <fullName evidence="3">DDE Tnp4 domain-containing protein</fullName>
    </recommendedName>
</protein>
<organism evidence="4 5">
    <name type="scientific">Saccharopolyspora phatthalungensis</name>
    <dbReference type="NCBI Taxonomy" id="664693"/>
    <lineage>
        <taxon>Bacteria</taxon>
        <taxon>Bacillati</taxon>
        <taxon>Actinomycetota</taxon>
        <taxon>Actinomycetes</taxon>
        <taxon>Pseudonocardiales</taxon>
        <taxon>Pseudonocardiaceae</taxon>
        <taxon>Saccharopolyspora</taxon>
    </lineage>
</organism>
<evidence type="ECO:0000256" key="2">
    <source>
        <dbReference type="ARBA" id="ARBA00022723"/>
    </source>
</evidence>
<dbReference type="GO" id="GO:0046872">
    <property type="term" value="F:metal ion binding"/>
    <property type="evidence" value="ECO:0007669"/>
    <property type="project" value="UniProtKB-KW"/>
</dbReference>
<evidence type="ECO:0000313" key="5">
    <source>
        <dbReference type="Proteomes" id="UP000584374"/>
    </source>
</evidence>
<dbReference type="RefSeq" id="WP_184733094.1">
    <property type="nucleotide sequence ID" value="NZ_JACHIW010000004.1"/>
</dbReference>